<dbReference type="Pfam" id="PF07568">
    <property type="entry name" value="HisKA_2"/>
    <property type="match status" value="1"/>
</dbReference>
<evidence type="ECO:0000313" key="4">
    <source>
        <dbReference type="EMBL" id="MCC0176999.1"/>
    </source>
</evidence>
<dbReference type="EMBL" id="JADWDC010000015">
    <property type="protein sequence ID" value="MCC0176999.1"/>
    <property type="molecule type" value="Genomic_DNA"/>
</dbReference>
<dbReference type="SMART" id="SM00387">
    <property type="entry name" value="HATPase_c"/>
    <property type="match status" value="1"/>
</dbReference>
<keyword evidence="2" id="KW-0175">Coiled coil</keyword>
<dbReference type="Pfam" id="PF00072">
    <property type="entry name" value="Response_reg"/>
    <property type="match status" value="1"/>
</dbReference>
<dbReference type="Gene3D" id="3.30.565.10">
    <property type="entry name" value="Histidine kinase-like ATPase, C-terminal domain"/>
    <property type="match status" value="1"/>
</dbReference>
<dbReference type="InterPro" id="IPR011495">
    <property type="entry name" value="Sig_transdc_His_kin_sub2_dim/P"/>
</dbReference>
<feature type="modified residue" description="4-aspartylphosphate" evidence="1">
    <location>
        <position position="58"/>
    </location>
</feature>
<dbReference type="Proteomes" id="UP000729733">
    <property type="component" value="Unassembled WGS sequence"/>
</dbReference>
<dbReference type="Gene3D" id="3.40.50.2300">
    <property type="match status" value="1"/>
</dbReference>
<protein>
    <submittedName>
        <fullName evidence="4">Response regulator</fullName>
    </submittedName>
</protein>
<dbReference type="PANTHER" id="PTHR43065:SF23">
    <property type="entry name" value="SENSOR HISTIDINE KINASE PDTAS"/>
    <property type="match status" value="1"/>
</dbReference>
<dbReference type="PANTHER" id="PTHR43065">
    <property type="entry name" value="SENSOR HISTIDINE KINASE"/>
    <property type="match status" value="1"/>
</dbReference>
<gene>
    <name evidence="4" type="ORF">I4641_08415</name>
</gene>
<dbReference type="Gene3D" id="3.30.450.20">
    <property type="entry name" value="PAS domain"/>
    <property type="match status" value="1"/>
</dbReference>
<dbReference type="Pfam" id="PF02518">
    <property type="entry name" value="HATPase_c"/>
    <property type="match status" value="1"/>
</dbReference>
<comment type="caution">
    <text evidence="4">The sequence shown here is derived from an EMBL/GenBank/DDBJ whole genome shotgun (WGS) entry which is preliminary data.</text>
</comment>
<evidence type="ECO:0000256" key="2">
    <source>
        <dbReference type="SAM" id="Coils"/>
    </source>
</evidence>
<dbReference type="SUPFAM" id="SSF55874">
    <property type="entry name" value="ATPase domain of HSP90 chaperone/DNA topoisomerase II/histidine kinase"/>
    <property type="match status" value="1"/>
</dbReference>
<dbReference type="InterPro" id="IPR011006">
    <property type="entry name" value="CheY-like_superfamily"/>
</dbReference>
<keyword evidence="1" id="KW-0597">Phosphoprotein</keyword>
<proteinExistence type="predicted"/>
<dbReference type="PROSITE" id="PS50110">
    <property type="entry name" value="RESPONSE_REGULATORY"/>
    <property type="match status" value="1"/>
</dbReference>
<evidence type="ECO:0000313" key="5">
    <source>
        <dbReference type="Proteomes" id="UP000729733"/>
    </source>
</evidence>
<dbReference type="RefSeq" id="WP_229640036.1">
    <property type="nucleotide sequence ID" value="NZ_JADWDC010000015.1"/>
</dbReference>
<organism evidence="4 5">
    <name type="scientific">Waterburya agarophytonicola KI4</name>
    <dbReference type="NCBI Taxonomy" id="2874699"/>
    <lineage>
        <taxon>Bacteria</taxon>
        <taxon>Bacillati</taxon>
        <taxon>Cyanobacteriota</taxon>
        <taxon>Cyanophyceae</taxon>
        <taxon>Pleurocapsales</taxon>
        <taxon>Hyellaceae</taxon>
        <taxon>Waterburya</taxon>
        <taxon>Waterburya agarophytonicola</taxon>
    </lineage>
</organism>
<accession>A0A964FGV8</accession>
<dbReference type="SUPFAM" id="SSF52172">
    <property type="entry name" value="CheY-like"/>
    <property type="match status" value="1"/>
</dbReference>
<dbReference type="SMART" id="SM00448">
    <property type="entry name" value="REC"/>
    <property type="match status" value="1"/>
</dbReference>
<evidence type="ECO:0000256" key="1">
    <source>
        <dbReference type="PROSITE-ProRule" id="PRU00169"/>
    </source>
</evidence>
<reference evidence="4" key="1">
    <citation type="journal article" date="2021" name="Antonie Van Leeuwenhoek">
        <title>Draft genome and description of Waterburya agarophytonicola gen. nov. sp. nov. (Pleurocapsales, Cyanobacteria): a seaweed symbiont.</title>
        <authorList>
            <person name="Bonthond G."/>
            <person name="Shalygin S."/>
            <person name="Bayer T."/>
            <person name="Weinberger F."/>
        </authorList>
    </citation>
    <scope>NUCLEOTIDE SEQUENCE</scope>
    <source>
        <strain evidence="4">KI4</strain>
    </source>
</reference>
<feature type="domain" description="Response regulatory" evidence="3">
    <location>
        <begin position="9"/>
        <end position="125"/>
    </location>
</feature>
<dbReference type="AlphaFoldDB" id="A0A964FGV8"/>
<feature type="coiled-coil region" evidence="2">
    <location>
        <begin position="166"/>
        <end position="210"/>
    </location>
</feature>
<dbReference type="GO" id="GO:0000160">
    <property type="term" value="P:phosphorelay signal transduction system"/>
    <property type="evidence" value="ECO:0007669"/>
    <property type="project" value="InterPro"/>
</dbReference>
<evidence type="ECO:0000259" key="3">
    <source>
        <dbReference type="PROSITE" id="PS50110"/>
    </source>
</evidence>
<dbReference type="InterPro" id="IPR036890">
    <property type="entry name" value="HATPase_C_sf"/>
</dbReference>
<dbReference type="InterPro" id="IPR003594">
    <property type="entry name" value="HATPase_dom"/>
</dbReference>
<name>A0A964FGV8_9CYAN</name>
<sequence>MSLTNKSARILVVDDNNLNLDLLCKILSKANFRTITAVDGIDAIKITDVELPHLILLDAIMPNLDGFEACKILKKNPKTQDIPIIFMTSVTDTEKKVKAFELGANDYITKPFHKPELLARVKSHLQVFDLSKTLKYRNHVLQNEVEQRYEAEISLLDINERLADVNQSLKAEIENRKLMALRLQAEILERKKAEKEVKKSLKEKNLLLKEIHHRVKNNLFIVSSLLESQGDYIDNPEIIKVLSDSQNRITTMALIHEQLHYSTGLCEIDFQQYLTALIEHITNSYLTQEINFKADIQQAYLNIETAHPCGLIINELISNAVEHAFPEKKQGNIILKFCQDKPGNYNLWFKDDGIGFPDDKDFYHSESLGLELVVTLVEQLEGKIEMNNNNGTEISITFAELDYKSRMNAG</sequence>
<dbReference type="InterPro" id="IPR001789">
    <property type="entry name" value="Sig_transdc_resp-reg_receiver"/>
</dbReference>
<keyword evidence="5" id="KW-1185">Reference proteome</keyword>